<dbReference type="AlphaFoldDB" id="A0A7G1I8L8"/>
<evidence type="ECO:0000313" key="3">
    <source>
        <dbReference type="Proteomes" id="UP000516380"/>
    </source>
</evidence>
<feature type="region of interest" description="Disordered" evidence="1">
    <location>
        <begin position="1"/>
        <end position="78"/>
    </location>
</feature>
<feature type="compositionally biased region" description="Polar residues" evidence="1">
    <location>
        <begin position="23"/>
        <end position="34"/>
    </location>
</feature>
<accession>A0A7G1I8L8</accession>
<proteinExistence type="predicted"/>
<protein>
    <submittedName>
        <fullName evidence="2">Uncharacterized protein</fullName>
    </submittedName>
</protein>
<gene>
    <name evidence="2" type="ORF">NIIDMKKI_24920</name>
</gene>
<organism evidence="2 3">
    <name type="scientific">Mycobacterium kansasii</name>
    <dbReference type="NCBI Taxonomy" id="1768"/>
    <lineage>
        <taxon>Bacteria</taxon>
        <taxon>Bacillati</taxon>
        <taxon>Actinomycetota</taxon>
        <taxon>Actinomycetes</taxon>
        <taxon>Mycobacteriales</taxon>
        <taxon>Mycobacteriaceae</taxon>
        <taxon>Mycobacterium</taxon>
    </lineage>
</organism>
<reference evidence="2 3" key="1">
    <citation type="submission" date="2020-07" db="EMBL/GenBank/DDBJ databases">
        <title>Mycobacterium kansasii (former subtype) with zoonotic potential isolated from diseased indoor pet cat, Japan.</title>
        <authorList>
            <person name="Fukano H."/>
            <person name="Terazono T."/>
            <person name="Hoshino Y."/>
        </authorList>
    </citation>
    <scope>NUCLEOTIDE SEQUENCE [LARGE SCALE GENOMIC DNA]</scope>
    <source>
        <strain evidence="2 3">Kuro-I</strain>
    </source>
</reference>
<keyword evidence="3" id="KW-1185">Reference proteome</keyword>
<feature type="compositionally biased region" description="Basic residues" evidence="1">
    <location>
        <begin position="69"/>
        <end position="78"/>
    </location>
</feature>
<dbReference type="EMBL" id="AP023343">
    <property type="protein sequence ID" value="BCI87286.1"/>
    <property type="molecule type" value="Genomic_DNA"/>
</dbReference>
<evidence type="ECO:0000256" key="1">
    <source>
        <dbReference type="SAM" id="MobiDB-lite"/>
    </source>
</evidence>
<name>A0A7G1I8L8_MYCKA</name>
<evidence type="ECO:0000313" key="2">
    <source>
        <dbReference type="EMBL" id="BCI87286.1"/>
    </source>
</evidence>
<sequence>MHPGRNHSGNDQALVAAGDDQTLDPTSDNTTGDDQTLDAAGDHPAGDNQTLDPAGDDAADHDRTPRVSGFRRARHHRDAHSNFSALVSVSTPHESIQLVPAHAIAQPLSR</sequence>
<dbReference type="Proteomes" id="UP000516380">
    <property type="component" value="Chromosome"/>
</dbReference>